<dbReference type="PROSITE" id="PS51257">
    <property type="entry name" value="PROKAR_LIPOPROTEIN"/>
    <property type="match status" value="1"/>
</dbReference>
<dbReference type="AlphaFoldDB" id="D0LT45"/>
<evidence type="ECO:0000313" key="1">
    <source>
        <dbReference type="EMBL" id="ACY19181.1"/>
    </source>
</evidence>
<dbReference type="Proteomes" id="UP000001880">
    <property type="component" value="Chromosome"/>
</dbReference>
<sequence>MNPTTKLPHGWRAFALSAAGLGLVAGAGGCAPDLDTSRESVDRGSFGETLATLVCKRIAYLEDLEDGDGRVDVSGERFREACRGTAPAPADAAPALDAYLAQRDAVAAAIDAMWPDAILGDLQAYATSLEFLAGYDDGTIEQGALAMSGMLGEVADDAEALRTVERLALREGYTPESDGILASLTSAPELEDVLRHATDDLAPGGAANEPVKVLAAGAANELQELEAPADPADPERVGRLAFDLLLREHPSFGADASLLVAQRDPRGVAVIAPLGDALPAPFVDGDGDGLADVDDLGRYVDENGAVIDAPTPLPIAGEDDPAGTVRDELGRPVDPETTAPLYAYLSPDDSLLVAAMREAAVLVEPERGIAFDLVLGAGALMGPRIPATQSYDSGATVSYEGFDTTASPILDLAYAALQIVRAPDALDALDMVSALLGDHEPAIAGLAEALIEALHVPGELGALGEAAELADDTTLLDDLTPTLRQIVADEALFRDVVAAVQDPAVASLIPYFADYMRYADAYGYNPESFELVRLSDGTPATALSEKVDRALPDAGRNRSIFQRVLHLLSDVNGLPLCSKAGAFVDEGPINIDPYEAECELLEIDNLAVFYVKSLGFVRDANGNFVTSLHLADPDVGETSGVCNNGSAGPFVRAARLPFDWGDELDGFEITDNQFRSFVAIEGFGNCPTPQALNRMLFLDPAPQTITNIIDPPANRHGQVLGQLHAGSVAAWELGEFYDLVQPLAQPFIDHDAEQLFVDLLVALNNHWPSRESETYQQNDPAGAAYAYASNLVSYEPVVVEVLDRGNLFPAVVEGARVIDSLTVNGRDAVAILRGVAEYLLSYQPPAEGEAPALSTRTGGASVTRPDGSTVTEIAPWHLLAGAVSDSFDAIEDSGARGEAFEDAVSEIADVLLRAELVADPESGETDWRFRNPRMRGMGLIIVEFLRERVRVHGDAGDIDAWASQELPADLEELLAGPLVAGASDLVAALDSDPEARRALEGLLAHALSEERDPAAFRGMAALIADTLQLALVGTGALTPLAHALGRVLDPARGWLDPALALTGVVGPADTQGVLATTVRNLFTVHQAGDTPFDVFADAIGDVQRVAPVADAGERLDAADYEAVLRGLAEFLSDEKRGLRKFVAIIRGRNLN</sequence>
<dbReference type="KEGG" id="hoh:Hoch_6717"/>
<organism evidence="1 2">
    <name type="scientific">Haliangium ochraceum (strain DSM 14365 / JCM 11303 / SMP-2)</name>
    <dbReference type="NCBI Taxonomy" id="502025"/>
    <lineage>
        <taxon>Bacteria</taxon>
        <taxon>Pseudomonadati</taxon>
        <taxon>Myxococcota</taxon>
        <taxon>Polyangia</taxon>
        <taxon>Haliangiales</taxon>
        <taxon>Kofleriaceae</taxon>
        <taxon>Haliangium</taxon>
    </lineage>
</organism>
<dbReference type="OrthoDB" id="5476155at2"/>
<protein>
    <submittedName>
        <fullName evidence="1">Uncharacterized protein</fullName>
    </submittedName>
</protein>
<accession>D0LT45</accession>
<gene>
    <name evidence="1" type="ordered locus">Hoch_6717</name>
</gene>
<evidence type="ECO:0000313" key="2">
    <source>
        <dbReference type="Proteomes" id="UP000001880"/>
    </source>
</evidence>
<dbReference type="EMBL" id="CP001804">
    <property type="protein sequence ID" value="ACY19181.1"/>
    <property type="molecule type" value="Genomic_DNA"/>
</dbReference>
<proteinExistence type="predicted"/>
<keyword evidence="2" id="KW-1185">Reference proteome</keyword>
<dbReference type="eggNOG" id="ENOG50319HE">
    <property type="taxonomic scope" value="Bacteria"/>
</dbReference>
<reference evidence="1 2" key="1">
    <citation type="journal article" date="2010" name="Stand. Genomic Sci.">
        <title>Complete genome sequence of Haliangium ochraceum type strain (SMP-2).</title>
        <authorList>
            <consortium name="US DOE Joint Genome Institute (JGI-PGF)"/>
            <person name="Ivanova N."/>
            <person name="Daum C."/>
            <person name="Lang E."/>
            <person name="Abt B."/>
            <person name="Kopitz M."/>
            <person name="Saunders E."/>
            <person name="Lapidus A."/>
            <person name="Lucas S."/>
            <person name="Glavina Del Rio T."/>
            <person name="Nolan M."/>
            <person name="Tice H."/>
            <person name="Copeland A."/>
            <person name="Cheng J.F."/>
            <person name="Chen F."/>
            <person name="Bruce D."/>
            <person name="Goodwin L."/>
            <person name="Pitluck S."/>
            <person name="Mavromatis K."/>
            <person name="Pati A."/>
            <person name="Mikhailova N."/>
            <person name="Chen A."/>
            <person name="Palaniappan K."/>
            <person name="Land M."/>
            <person name="Hauser L."/>
            <person name="Chang Y.J."/>
            <person name="Jeffries C.D."/>
            <person name="Detter J.C."/>
            <person name="Brettin T."/>
            <person name="Rohde M."/>
            <person name="Goker M."/>
            <person name="Bristow J."/>
            <person name="Markowitz V."/>
            <person name="Eisen J.A."/>
            <person name="Hugenholtz P."/>
            <person name="Kyrpides N.C."/>
            <person name="Klenk H.P."/>
        </authorList>
    </citation>
    <scope>NUCLEOTIDE SEQUENCE [LARGE SCALE GENOMIC DNA]</scope>
    <source>
        <strain evidence="2">DSM 14365 / CIP 107738 / JCM 11303 / AJ 13395 / SMP-2</strain>
    </source>
</reference>
<dbReference type="RefSeq" id="WP_012831773.1">
    <property type="nucleotide sequence ID" value="NC_013440.1"/>
</dbReference>
<dbReference type="HOGENOM" id="CLU_278199_0_0_7"/>
<name>D0LT45_HALO1</name>